<evidence type="ECO:0000313" key="2">
    <source>
        <dbReference type="Proteomes" id="UP000054800"/>
    </source>
</evidence>
<sequence length="466" mass="51832">MAFNHGITATESPTKLIAAVSDSITPVYVGTAPINLCKERNINEPILCSSYAEAVENFGFSEDFEKYTLCEAIDVHFSKFNIGPIILINVVDTTKHIKEVTNKTITFVDGKYLIEDIGVLPETVVITTSFEHTKSFNDKGQLVLIPNETKTDPIEVKYSMIDLEKVKETDIIGGIDGATGKKKGLEAIAEVFPKYRKVPSLILAPKYSSSSTVAAVIEAKARKINGHFQGLGLVDLDTSKVKKYGDTVVNKNTNNISSTFLDVSWPKISLGKQQYNISTQKAALIQMLTKDNEDIPYRSPSNKNIKGDGAVLIDGTPVRLGLDEANYLNSQGISTIINWTGGWRFWGNRTSCYPAVSDPKDAFIVSRMMFNWVINSLVLTYWQKIDEPTNKVLIETVTDSINIWLNGLVAAGKLIGARVEFRREDNPLTSLVDGKIKFKLYFTPALPAEEIKFDLEIDVKYYEKLF</sequence>
<dbReference type="OrthoDB" id="9767864at2"/>
<reference evidence="1 2" key="1">
    <citation type="submission" date="2015-10" db="EMBL/GenBank/DDBJ databases">
        <authorList>
            <person name="Gilbert D.G."/>
        </authorList>
    </citation>
    <scope>NUCLEOTIDE SEQUENCE [LARGE SCALE GENOMIC DNA]</scope>
    <source>
        <strain evidence="1 2">ChDC F311</strain>
    </source>
</reference>
<proteinExistence type="predicted"/>
<evidence type="ECO:0000313" key="1">
    <source>
        <dbReference type="EMBL" id="KUL99029.1"/>
    </source>
</evidence>
<gene>
    <name evidence="1" type="ORF">RO03_05735</name>
</gene>
<dbReference type="EMBL" id="LMVH01000001">
    <property type="protein sequence ID" value="KUL99029.1"/>
    <property type="molecule type" value="Genomic_DNA"/>
</dbReference>
<accession>A0A0X3Y1Y4</accession>
<comment type="caution">
    <text evidence="1">The sequence shown here is derived from an EMBL/GenBank/DDBJ whole genome shotgun (WGS) entry which is preliminary data.</text>
</comment>
<dbReference type="AlphaFoldDB" id="A0A0X3Y1Y4"/>
<dbReference type="PANTHER" id="PTHR35861:SF2">
    <property type="entry name" value="FELS-2 PROPHAGE PROTEIN"/>
    <property type="match status" value="1"/>
</dbReference>
<organism evidence="1 2">
    <name type="scientific">Fusobacterium nucleatum subsp. nucleatum</name>
    <dbReference type="NCBI Taxonomy" id="76856"/>
    <lineage>
        <taxon>Bacteria</taxon>
        <taxon>Fusobacteriati</taxon>
        <taxon>Fusobacteriota</taxon>
        <taxon>Fusobacteriia</taxon>
        <taxon>Fusobacteriales</taxon>
        <taxon>Fusobacteriaceae</taxon>
        <taxon>Fusobacterium</taxon>
    </lineage>
</organism>
<dbReference type="Proteomes" id="UP000054800">
    <property type="component" value="Unassembled WGS sequence"/>
</dbReference>
<name>A0A0X3Y1Y4_FUSNC</name>
<dbReference type="InterPro" id="IPR052042">
    <property type="entry name" value="Tail_sheath_structural"/>
</dbReference>
<protein>
    <submittedName>
        <fullName evidence="1">Phage tail protein</fullName>
    </submittedName>
</protein>
<dbReference type="RefSeq" id="WP_059222763.1">
    <property type="nucleotide sequence ID" value="NZ_LMVH01000001.1"/>
</dbReference>
<dbReference type="PANTHER" id="PTHR35861">
    <property type="match status" value="1"/>
</dbReference>